<evidence type="ECO:0000259" key="2">
    <source>
        <dbReference type="Pfam" id="PF00567"/>
    </source>
</evidence>
<evidence type="ECO:0000256" key="1">
    <source>
        <dbReference type="SAM" id="MobiDB-lite"/>
    </source>
</evidence>
<feature type="region of interest" description="Disordered" evidence="1">
    <location>
        <begin position="1"/>
        <end position="113"/>
    </location>
</feature>
<dbReference type="RefSeq" id="XP_026681021.1">
    <property type="nucleotide sequence ID" value="XM_026825220.1"/>
</dbReference>
<feature type="compositionally biased region" description="Basic and acidic residues" evidence="1">
    <location>
        <begin position="1"/>
        <end position="32"/>
    </location>
</feature>
<dbReference type="SUPFAM" id="SSF63748">
    <property type="entry name" value="Tudor/PWWP/MBT"/>
    <property type="match status" value="1"/>
</dbReference>
<evidence type="ECO:0000313" key="6">
    <source>
        <dbReference type="RefSeq" id="XP_026681021.1"/>
    </source>
</evidence>
<feature type="compositionally biased region" description="Basic and acidic residues" evidence="1">
    <location>
        <begin position="48"/>
        <end position="87"/>
    </location>
</feature>
<organism evidence="3 4">
    <name type="scientific">Diaphorina citri</name>
    <name type="common">Asian citrus psyllid</name>
    <dbReference type="NCBI Taxonomy" id="121845"/>
    <lineage>
        <taxon>Eukaryota</taxon>
        <taxon>Metazoa</taxon>
        <taxon>Ecdysozoa</taxon>
        <taxon>Arthropoda</taxon>
        <taxon>Hexapoda</taxon>
        <taxon>Insecta</taxon>
        <taxon>Pterygota</taxon>
        <taxon>Neoptera</taxon>
        <taxon>Paraneoptera</taxon>
        <taxon>Hemiptera</taxon>
        <taxon>Sternorrhyncha</taxon>
        <taxon>Psylloidea</taxon>
        <taxon>Psyllidae</taxon>
        <taxon>Diaphorininae</taxon>
        <taxon>Diaphorina</taxon>
    </lineage>
</organism>
<evidence type="ECO:0000313" key="3">
    <source>
        <dbReference type="Proteomes" id="UP000079169"/>
    </source>
</evidence>
<sequence>MGSDNKGDLKEEMDKETTEKIADADNENKRVINTENVTDKKKKRKKKSTSENDSKDIKGDKNLGNSDKKNDERSNEDKEKCKKKDTGGGDGGGLMCEEKTEESGLDKDSGDENTDDFKLNKIKKCRVKLPMKGERFRVKFVDNFNVPHKLLLKNTDKVAKRKLNMLLAKKQLEPLNSMPMSRLKEKCHVLIKFRKPAKLIRAQVKWIQSEDKIEVQDIDSGTLYLVTKNDIFVLDDELIANIYPRVFICNLSEFDGKNIYWNPMIRDLYISTLRSGQISIEIRTFHHTVQSYDVHLKLYLDEKKFINLNEWLANSFIPYLVYLKTSVPSPVAQQVAKYPTEIFFPYVKLLKE</sequence>
<accession>A0A1S3D4R5</accession>
<dbReference type="InterPro" id="IPR002999">
    <property type="entry name" value="Tudor"/>
</dbReference>
<evidence type="ECO:0000313" key="5">
    <source>
        <dbReference type="RefSeq" id="XP_026681020.1"/>
    </source>
</evidence>
<dbReference type="RefSeq" id="XP_026681020.1">
    <property type="nucleotide sequence ID" value="XM_026825219.1"/>
</dbReference>
<dbReference type="Pfam" id="PF00567">
    <property type="entry name" value="TUDOR"/>
    <property type="match status" value="1"/>
</dbReference>
<dbReference type="Gene3D" id="2.30.30.140">
    <property type="match status" value="1"/>
</dbReference>
<feature type="domain" description="Tudor" evidence="2">
    <location>
        <begin position="174"/>
        <end position="252"/>
    </location>
</feature>
<reference evidence="4 5" key="1">
    <citation type="submission" date="2025-04" db="UniProtKB">
        <authorList>
            <consortium name="RefSeq"/>
        </authorList>
    </citation>
    <scope>IDENTIFICATION</scope>
</reference>
<feature type="compositionally biased region" description="Basic and acidic residues" evidence="1">
    <location>
        <begin position="96"/>
        <end position="113"/>
    </location>
</feature>
<dbReference type="Proteomes" id="UP000079169">
    <property type="component" value="Unplaced"/>
</dbReference>
<dbReference type="AlphaFoldDB" id="A0A1S3D4R5"/>
<gene>
    <name evidence="4 5 6" type="primary">LOC103511458</name>
</gene>
<keyword evidence="3" id="KW-1185">Reference proteome</keyword>
<protein>
    <submittedName>
        <fullName evidence="5">Uncharacterized protein LOC103511458 isoform X1</fullName>
    </submittedName>
    <submittedName>
        <fullName evidence="4 6">Uncharacterized protein LOC103511458 isoform X2</fullName>
    </submittedName>
</protein>
<dbReference type="GeneID" id="103511458"/>
<name>A0A1S3D4R5_DIACI</name>
<evidence type="ECO:0000313" key="4">
    <source>
        <dbReference type="RefSeq" id="XP_008474401.1"/>
    </source>
</evidence>
<dbReference type="KEGG" id="dci:103511458"/>
<dbReference type="RefSeq" id="XP_008474401.1">
    <property type="nucleotide sequence ID" value="XM_008476179.2"/>
</dbReference>
<proteinExistence type="predicted"/>
<dbReference type="PaxDb" id="121845-A0A1S3D4R5"/>